<dbReference type="InParanoid" id="V4TZ06"/>
<name>V4TZ06_CITCL</name>
<feature type="non-terminal residue" evidence="1">
    <location>
        <position position="1"/>
    </location>
</feature>
<gene>
    <name evidence="1" type="ORF">CICLE_v100243852mg</name>
</gene>
<dbReference type="EMBL" id="KI536661">
    <property type="protein sequence ID" value="ESR55126.1"/>
    <property type="molecule type" value="Genomic_DNA"/>
</dbReference>
<dbReference type="KEGG" id="cic:CICLE_v100243852m"/>
<proteinExistence type="predicted"/>
<accession>V4TZ06</accession>
<evidence type="ECO:0000313" key="1">
    <source>
        <dbReference type="EMBL" id="ESR55126.1"/>
    </source>
</evidence>
<reference evidence="1 2" key="1">
    <citation type="submission" date="2013-10" db="EMBL/GenBank/DDBJ databases">
        <authorList>
            <consortium name="International Citrus Genome Consortium"/>
            <person name="Jenkins J."/>
            <person name="Schmutz J."/>
            <person name="Prochnik S."/>
            <person name="Rokhsar D."/>
            <person name="Gmitter F."/>
            <person name="Ollitrault P."/>
            <person name="Machado M."/>
            <person name="Talon M."/>
            <person name="Wincker P."/>
            <person name="Jaillon O."/>
            <person name="Morgante M."/>
        </authorList>
    </citation>
    <scope>NUCLEOTIDE SEQUENCE</scope>
    <source>
        <strain evidence="2">cv. Clemenules</strain>
    </source>
</reference>
<protein>
    <submittedName>
        <fullName evidence="1">Uncharacterized protein</fullName>
    </submittedName>
</protein>
<keyword evidence="2" id="KW-1185">Reference proteome</keyword>
<sequence length="20" mass="2484">IFSVEIIDTRYELRLLALYR</sequence>
<dbReference type="Proteomes" id="UP000030687">
    <property type="component" value="Unassembled WGS sequence"/>
</dbReference>
<evidence type="ECO:0000313" key="2">
    <source>
        <dbReference type="Proteomes" id="UP000030687"/>
    </source>
</evidence>
<organism evidence="1 2">
    <name type="scientific">Citrus clementina</name>
    <name type="common">Clementine</name>
    <name type="synonym">Citrus deliciosa x Citrus sinensis</name>
    <dbReference type="NCBI Taxonomy" id="85681"/>
    <lineage>
        <taxon>Eukaryota</taxon>
        <taxon>Viridiplantae</taxon>
        <taxon>Streptophyta</taxon>
        <taxon>Embryophyta</taxon>
        <taxon>Tracheophyta</taxon>
        <taxon>Spermatophyta</taxon>
        <taxon>Magnoliopsida</taxon>
        <taxon>eudicotyledons</taxon>
        <taxon>Gunneridae</taxon>
        <taxon>Pentapetalae</taxon>
        <taxon>rosids</taxon>
        <taxon>malvids</taxon>
        <taxon>Sapindales</taxon>
        <taxon>Rutaceae</taxon>
        <taxon>Aurantioideae</taxon>
        <taxon>Citrus</taxon>
    </lineage>
</organism>
<dbReference type="AlphaFoldDB" id="V4TZ06"/>